<reference evidence="3" key="1">
    <citation type="submission" date="2018-05" db="EMBL/GenBank/DDBJ databases">
        <authorList>
            <person name="Lanie J.A."/>
            <person name="Ng W.-L."/>
            <person name="Kazmierczak K.M."/>
            <person name="Andrzejewski T.M."/>
            <person name="Davidsen T.M."/>
            <person name="Wayne K.J."/>
            <person name="Tettelin H."/>
            <person name="Glass J.I."/>
            <person name="Rusch D."/>
            <person name="Podicherti R."/>
            <person name="Tsui H.-C.T."/>
            <person name="Winkler M.E."/>
        </authorList>
    </citation>
    <scope>NUCLEOTIDE SEQUENCE</scope>
</reference>
<name>A0A381NQY7_9ZZZZ</name>
<organism evidence="3">
    <name type="scientific">marine metagenome</name>
    <dbReference type="NCBI Taxonomy" id="408172"/>
    <lineage>
        <taxon>unclassified sequences</taxon>
        <taxon>metagenomes</taxon>
        <taxon>ecological metagenomes</taxon>
    </lineage>
</organism>
<dbReference type="PROSITE" id="PS51819">
    <property type="entry name" value="VOC"/>
    <property type="match status" value="1"/>
</dbReference>
<dbReference type="InterPro" id="IPR051785">
    <property type="entry name" value="MMCE/EMCE_epimerase"/>
</dbReference>
<gene>
    <name evidence="3" type="ORF">METZ01_LOCUS9593</name>
</gene>
<dbReference type="EMBL" id="UINC01000521">
    <property type="protein sequence ID" value="SUZ56739.1"/>
    <property type="molecule type" value="Genomic_DNA"/>
</dbReference>
<dbReference type="GO" id="GO:0046872">
    <property type="term" value="F:metal ion binding"/>
    <property type="evidence" value="ECO:0007669"/>
    <property type="project" value="UniProtKB-KW"/>
</dbReference>
<evidence type="ECO:0000259" key="2">
    <source>
        <dbReference type="PROSITE" id="PS51819"/>
    </source>
</evidence>
<dbReference type="SUPFAM" id="SSF54593">
    <property type="entry name" value="Glyoxalase/Bleomycin resistance protein/Dihydroxybiphenyl dioxygenase"/>
    <property type="match status" value="1"/>
</dbReference>
<proteinExistence type="predicted"/>
<feature type="domain" description="VOC" evidence="2">
    <location>
        <begin position="5"/>
        <end position="128"/>
    </location>
</feature>
<dbReference type="GO" id="GO:0046491">
    <property type="term" value="P:L-methylmalonyl-CoA metabolic process"/>
    <property type="evidence" value="ECO:0007669"/>
    <property type="project" value="TreeGrafter"/>
</dbReference>
<accession>A0A381NQY7</accession>
<evidence type="ECO:0000313" key="3">
    <source>
        <dbReference type="EMBL" id="SUZ56739.1"/>
    </source>
</evidence>
<dbReference type="PANTHER" id="PTHR43048">
    <property type="entry name" value="METHYLMALONYL-COA EPIMERASE"/>
    <property type="match status" value="1"/>
</dbReference>
<dbReference type="GO" id="GO:0004493">
    <property type="term" value="F:methylmalonyl-CoA epimerase activity"/>
    <property type="evidence" value="ECO:0007669"/>
    <property type="project" value="TreeGrafter"/>
</dbReference>
<evidence type="ECO:0000256" key="1">
    <source>
        <dbReference type="ARBA" id="ARBA00022723"/>
    </source>
</evidence>
<protein>
    <recommendedName>
        <fullName evidence="2">VOC domain-containing protein</fullName>
    </recommendedName>
</protein>
<keyword evidence="1" id="KW-0479">Metal-binding</keyword>
<dbReference type="Pfam" id="PF13669">
    <property type="entry name" value="Glyoxalase_4"/>
    <property type="match status" value="1"/>
</dbReference>
<sequence>MALTGFDHLVVRVNDIDEGIATYRDRLGLTLDRTDESEALGIKQAFFNMPNGGFIEIVAPTSGDSAVGKALEGRGEGMHTIAFEVDDLDATCEAMKEGGARLIGEGGPQVFVHPKSTHGILVQLSVRD</sequence>
<dbReference type="InterPro" id="IPR029068">
    <property type="entry name" value="Glyas_Bleomycin-R_OHBP_Dase"/>
</dbReference>
<dbReference type="InterPro" id="IPR037523">
    <property type="entry name" value="VOC_core"/>
</dbReference>
<dbReference type="PANTHER" id="PTHR43048:SF3">
    <property type="entry name" value="METHYLMALONYL-COA EPIMERASE, MITOCHONDRIAL"/>
    <property type="match status" value="1"/>
</dbReference>
<dbReference type="AlphaFoldDB" id="A0A381NQY7"/>
<dbReference type="Gene3D" id="3.10.180.10">
    <property type="entry name" value="2,3-Dihydroxybiphenyl 1,2-Dioxygenase, domain 1"/>
    <property type="match status" value="1"/>
</dbReference>